<reference evidence="1" key="1">
    <citation type="submission" date="2021-03" db="EMBL/GenBank/DDBJ databases">
        <title>Draft genome sequence of rust myrtle Austropuccinia psidii MF-1, a brazilian biotype.</title>
        <authorList>
            <person name="Quecine M.C."/>
            <person name="Pachon D.M.R."/>
            <person name="Bonatelli M.L."/>
            <person name="Correr F.H."/>
            <person name="Franceschini L.M."/>
            <person name="Leite T.F."/>
            <person name="Margarido G.R.A."/>
            <person name="Almeida C.A."/>
            <person name="Ferrarezi J.A."/>
            <person name="Labate C.A."/>
        </authorList>
    </citation>
    <scope>NUCLEOTIDE SEQUENCE</scope>
    <source>
        <strain evidence="1">MF-1</strain>
    </source>
</reference>
<sequence length="529" mass="61265">MAVPKLNHSSDLNHMLLPWFIHILYVLKAVKGTFQPQNQLDTFCWSGHNLIPTSDSIYTPHLSLTESSPSQKASTEDLESYLIPQPRPFLFEELRQSVLVPQPSAMAAQDNCFPLLTWSPPQNSYPAHAHSSVPLSYLPEKHSESRQSSESHLANHIQPQKAPEPTMAFHAGIEPPLQNSNQKLSHINVLSAEESSPFILEVDENFFKKSLRVRESQNLFSYNLDFLYAKVFILAHMPLRFNKSNRCLAPENTEASQNLEKQVNLRKKYTELCHRCFAELPQNYNGGRFPHQVYPGLIQRAENLFVVLGLLNDKVLHVFSTDEEIETKRPEEDKFLTYFEKWFTSLIKHGPAIMWPKSFHDQGCMATLLEYLQPRIGRVAIPVRHHARNKHPESQIFVLESGILAAQVSVELLQAYYKNQNTEKFQSLFPNELDFLHFLTKIWLHRYRGEPLALRKNIKQWLTKSPLLPWDQLGAYAYASKLRNTFLKHSEYSHQTGQVSYFKKSMLENLSLFENAQEKPKKEYKRKKS</sequence>
<dbReference type="AlphaFoldDB" id="A0A9Q3GTZ8"/>
<evidence type="ECO:0000313" key="1">
    <source>
        <dbReference type="EMBL" id="MBW0478959.1"/>
    </source>
</evidence>
<keyword evidence="2" id="KW-1185">Reference proteome</keyword>
<proteinExistence type="predicted"/>
<name>A0A9Q3GTZ8_9BASI</name>
<dbReference type="EMBL" id="AVOT02005396">
    <property type="protein sequence ID" value="MBW0478959.1"/>
    <property type="molecule type" value="Genomic_DNA"/>
</dbReference>
<gene>
    <name evidence="1" type="ORF">O181_018674</name>
</gene>
<accession>A0A9Q3GTZ8</accession>
<comment type="caution">
    <text evidence="1">The sequence shown here is derived from an EMBL/GenBank/DDBJ whole genome shotgun (WGS) entry which is preliminary data.</text>
</comment>
<organism evidence="1 2">
    <name type="scientific">Austropuccinia psidii MF-1</name>
    <dbReference type="NCBI Taxonomy" id="1389203"/>
    <lineage>
        <taxon>Eukaryota</taxon>
        <taxon>Fungi</taxon>
        <taxon>Dikarya</taxon>
        <taxon>Basidiomycota</taxon>
        <taxon>Pucciniomycotina</taxon>
        <taxon>Pucciniomycetes</taxon>
        <taxon>Pucciniales</taxon>
        <taxon>Sphaerophragmiaceae</taxon>
        <taxon>Austropuccinia</taxon>
    </lineage>
</organism>
<dbReference type="Proteomes" id="UP000765509">
    <property type="component" value="Unassembled WGS sequence"/>
</dbReference>
<evidence type="ECO:0000313" key="2">
    <source>
        <dbReference type="Proteomes" id="UP000765509"/>
    </source>
</evidence>
<protein>
    <submittedName>
        <fullName evidence="1">Uncharacterized protein</fullName>
    </submittedName>
</protein>